<proteinExistence type="predicted"/>
<dbReference type="GO" id="GO:0009055">
    <property type="term" value="F:electron transfer activity"/>
    <property type="evidence" value="ECO:0007669"/>
    <property type="project" value="InterPro"/>
</dbReference>
<dbReference type="Pfam" id="PF00034">
    <property type="entry name" value="Cytochrom_C"/>
    <property type="match status" value="1"/>
</dbReference>
<feature type="domain" description="Cytochrome c" evidence="6">
    <location>
        <begin position="177"/>
        <end position="287"/>
    </location>
</feature>
<evidence type="ECO:0000256" key="3">
    <source>
        <dbReference type="ARBA" id="ARBA00023004"/>
    </source>
</evidence>
<organism evidence="7 8">
    <name type="scientific">Thermogemmata fonticola</name>
    <dbReference type="NCBI Taxonomy" id="2755323"/>
    <lineage>
        <taxon>Bacteria</taxon>
        <taxon>Pseudomonadati</taxon>
        <taxon>Planctomycetota</taxon>
        <taxon>Planctomycetia</taxon>
        <taxon>Gemmatales</taxon>
        <taxon>Gemmataceae</taxon>
        <taxon>Thermogemmata</taxon>
    </lineage>
</organism>
<evidence type="ECO:0000256" key="1">
    <source>
        <dbReference type="ARBA" id="ARBA00022617"/>
    </source>
</evidence>
<dbReference type="AlphaFoldDB" id="A0A7V9ABT3"/>
<keyword evidence="3 4" id="KW-0408">Iron</keyword>
<dbReference type="SUPFAM" id="SSF46626">
    <property type="entry name" value="Cytochrome c"/>
    <property type="match status" value="4"/>
</dbReference>
<dbReference type="EMBL" id="JACEFB010000005">
    <property type="protein sequence ID" value="MBA2226284.1"/>
    <property type="molecule type" value="Genomic_DNA"/>
</dbReference>
<dbReference type="PANTHER" id="PTHR33546">
    <property type="entry name" value="LARGE, MULTIFUNCTIONAL SECRETED PROTEIN-RELATED"/>
    <property type="match status" value="1"/>
</dbReference>
<keyword evidence="2 4" id="KW-0479">Metal-binding</keyword>
<dbReference type="InterPro" id="IPR036909">
    <property type="entry name" value="Cyt_c-like_dom_sf"/>
</dbReference>
<dbReference type="Gene3D" id="1.10.760.10">
    <property type="entry name" value="Cytochrome c-like domain"/>
    <property type="match status" value="3"/>
</dbReference>
<dbReference type="RefSeq" id="WP_194537724.1">
    <property type="nucleotide sequence ID" value="NZ_JACEFB010000005.1"/>
</dbReference>
<dbReference type="PROSITE" id="PS51007">
    <property type="entry name" value="CYTC"/>
    <property type="match status" value="3"/>
</dbReference>
<dbReference type="GO" id="GO:0046872">
    <property type="term" value="F:metal ion binding"/>
    <property type="evidence" value="ECO:0007669"/>
    <property type="project" value="UniProtKB-KW"/>
</dbReference>
<keyword evidence="1 4" id="KW-0349">Heme</keyword>
<evidence type="ECO:0000259" key="6">
    <source>
        <dbReference type="PROSITE" id="PS51007"/>
    </source>
</evidence>
<evidence type="ECO:0000313" key="8">
    <source>
        <dbReference type="Proteomes" id="UP000542342"/>
    </source>
</evidence>
<evidence type="ECO:0000256" key="5">
    <source>
        <dbReference type="SAM" id="MobiDB-lite"/>
    </source>
</evidence>
<feature type="domain" description="Cytochrome c" evidence="6">
    <location>
        <begin position="306"/>
        <end position="412"/>
    </location>
</feature>
<reference evidence="7 8" key="1">
    <citation type="submission" date="2020-07" db="EMBL/GenBank/DDBJ databases">
        <title>Thermogemmata thermophila gen. nov., sp. nov., a novel moderate thermophilic planctomycete from a Kamchatka hot spring.</title>
        <authorList>
            <person name="Elcheninov A.G."/>
            <person name="Podosokorskaya O.A."/>
            <person name="Kovaleva O.L."/>
            <person name="Novikov A."/>
            <person name="Bonch-Osmolovskaya E.A."/>
            <person name="Toshchakov S.V."/>
            <person name="Kublanov I.V."/>
        </authorList>
    </citation>
    <scope>NUCLEOTIDE SEQUENCE [LARGE SCALE GENOMIC DNA]</scope>
    <source>
        <strain evidence="7 8">2918</strain>
    </source>
</reference>
<gene>
    <name evidence="7" type="ORF">H0921_08950</name>
</gene>
<protein>
    <submittedName>
        <fullName evidence="7">C-type cytochrome</fullName>
    </submittedName>
</protein>
<feature type="region of interest" description="Disordered" evidence="5">
    <location>
        <begin position="328"/>
        <end position="364"/>
    </location>
</feature>
<keyword evidence="8" id="KW-1185">Reference proteome</keyword>
<evidence type="ECO:0000256" key="4">
    <source>
        <dbReference type="PROSITE-ProRule" id="PRU00433"/>
    </source>
</evidence>
<name>A0A7V9ABT3_9BACT</name>
<evidence type="ECO:0000256" key="2">
    <source>
        <dbReference type="ARBA" id="ARBA00022723"/>
    </source>
</evidence>
<accession>A0A7V9ABT3</accession>
<dbReference type="InterPro" id="IPR009056">
    <property type="entry name" value="Cyt_c-like_dom"/>
</dbReference>
<sequence length="1051" mass="115498">MLSLFCGGSGPLSAVEPAELKPGLVAIYQEPTGSRKEGPPRSVVRLESTVAVLLDRGETVHPRLEALGSARWLGYVNVVRGGNYRFSATIRHGTVVVQVDGKEVLRGQAGEQETTIQGPEVSLGGGVRLLEVAWTCHLTPTRCTLWWEGPGFIREPLNGHYLGHLPSQRPTQFRAEVQREQGRFLFEELACMRCHRPAQEVGGAPSSGKDKNPPLPTAAALLARSLADRSGPKLTNLGRRVYAGWLDRWLDHPQKLRPQATMPRLFGEDAVGQAERYAIVQFFLQQAGPPLPQFRPPLLANNEWKQSINRGQTLFFVTGCAACHQEQKAAEKNEEEEGREPLRPEDSLYGLGTSQGSTPKYVLGSLGSKTRPEVLADYLRNPLTLHPGGRMPQMQLQPQEATDLARFLCLNRDDSIPADLPPLPSVAPQKLFALHGQPLPDGWDQLPAERQWGAAGEMLLAAKGCVNCHDIEVNGKPLPARLAVPLERVLATKHPGCLNEQQQQGKAPRYALTPEQRDALQAFLRDGWQVSAARSPAYVARVALRRYGCLNCHVRDGEGGIPNPLAERMRLLEKAENADDIRPPVLTGIGHKARRSWLQAVLLEGQRARPWMQLRMPQYGADHVGTLPDALPRLEGMPPDDEVRKVPLSTELIAQGRQIIGKSGLGCISCHDISGIANPGTRGPDLATIQQRVRYEWYERWLHQPLRMAPGTRMPQAFVDGQSTLKTAFGGNPQAQAQAMWAYLSLGPGLPLPEGLEPPKGLILAVRERPELLRTFLPETGARAIAIGYPQGVHLAFSAEQCRLVYAWSGNFLDVSPVWNNRGGAPAKLLGPKFWTAPPVHPWGWTSSGAEPPLFEKRLQDPAWGAPLPQEPPRVYSGPRLVRFDGYSLDAQGRPAFRYAIQTEAGNKEEVHITETPAPLRSAVATGLARQFQWEAPPQGTLWFLAATASGPPRVQDVTTGRIRPWNVSSEGAELAATGWRVLLPQSGGGVLALEAHQAPPGTCWHWVKQNNGGSLLLRFPPQQQRWQGQITVAIWSLPRDEDALLRDLGK</sequence>
<evidence type="ECO:0000313" key="7">
    <source>
        <dbReference type="EMBL" id="MBA2226284.1"/>
    </source>
</evidence>
<dbReference type="Proteomes" id="UP000542342">
    <property type="component" value="Unassembled WGS sequence"/>
</dbReference>
<comment type="caution">
    <text evidence="7">The sequence shown here is derived from an EMBL/GenBank/DDBJ whole genome shotgun (WGS) entry which is preliminary data.</text>
</comment>
<dbReference type="GO" id="GO:0020037">
    <property type="term" value="F:heme binding"/>
    <property type="evidence" value="ECO:0007669"/>
    <property type="project" value="InterPro"/>
</dbReference>
<feature type="domain" description="Cytochrome c" evidence="6">
    <location>
        <begin position="651"/>
        <end position="748"/>
    </location>
</feature>
<dbReference type="PANTHER" id="PTHR33546:SF1">
    <property type="entry name" value="LARGE, MULTIFUNCTIONAL SECRETED PROTEIN"/>
    <property type="match status" value="1"/>
</dbReference>